<comment type="caution">
    <text evidence="1">The sequence shown here is derived from an EMBL/GenBank/DDBJ whole genome shotgun (WGS) entry which is preliminary data.</text>
</comment>
<protein>
    <submittedName>
        <fullName evidence="1">Uncharacterized protein</fullName>
    </submittedName>
</protein>
<organism evidence="1 2">
    <name type="scientific">Grifola frondosa</name>
    <name type="common">Maitake</name>
    <name type="synonym">Polyporus frondosus</name>
    <dbReference type="NCBI Taxonomy" id="5627"/>
    <lineage>
        <taxon>Eukaryota</taxon>
        <taxon>Fungi</taxon>
        <taxon>Dikarya</taxon>
        <taxon>Basidiomycota</taxon>
        <taxon>Agaricomycotina</taxon>
        <taxon>Agaricomycetes</taxon>
        <taxon>Polyporales</taxon>
        <taxon>Grifolaceae</taxon>
        <taxon>Grifola</taxon>
    </lineage>
</organism>
<dbReference type="EMBL" id="LUGG01000006">
    <property type="protein sequence ID" value="OBZ74230.1"/>
    <property type="molecule type" value="Genomic_DNA"/>
</dbReference>
<dbReference type="Proteomes" id="UP000092993">
    <property type="component" value="Unassembled WGS sequence"/>
</dbReference>
<sequence>MHCIRTHEIKEEMLRSRMCAYKRANPSEEVIIEEISSGSYLDKDDVHSTQPSVQRVLNNLDLNELLEQELSGVEDGWDDSFAMECDGVWDVIITGKTLMQHGQAWHHY</sequence>
<accession>A0A1C7MBF7</accession>
<dbReference type="AlphaFoldDB" id="A0A1C7MBF7"/>
<reference evidence="1 2" key="1">
    <citation type="submission" date="2016-03" db="EMBL/GenBank/DDBJ databases">
        <title>Whole genome sequencing of Grifola frondosa 9006-11.</title>
        <authorList>
            <person name="Min B."/>
            <person name="Park H."/>
            <person name="Kim J.-G."/>
            <person name="Cho H."/>
            <person name="Oh Y.-L."/>
            <person name="Kong W.-S."/>
            <person name="Choi I.-G."/>
        </authorList>
    </citation>
    <scope>NUCLEOTIDE SEQUENCE [LARGE SCALE GENOMIC DNA]</scope>
    <source>
        <strain evidence="1 2">9006-11</strain>
    </source>
</reference>
<name>A0A1C7MBF7_GRIFR</name>
<gene>
    <name evidence="1" type="ORF">A0H81_06468</name>
</gene>
<evidence type="ECO:0000313" key="2">
    <source>
        <dbReference type="Proteomes" id="UP000092993"/>
    </source>
</evidence>
<proteinExistence type="predicted"/>
<keyword evidence="2" id="KW-1185">Reference proteome</keyword>
<evidence type="ECO:0000313" key="1">
    <source>
        <dbReference type="EMBL" id="OBZ74230.1"/>
    </source>
</evidence>